<feature type="domain" description="C2H2-type" evidence="1">
    <location>
        <begin position="54"/>
        <end position="77"/>
    </location>
</feature>
<reference evidence="3" key="1">
    <citation type="submission" date="2011-12" db="EMBL/GenBank/DDBJ databases">
        <authorList>
            <consortium name="The Broad Institute Genome Sequencing Platform"/>
            <person name="Russ C."/>
            <person name="Tyler B."/>
            <person name="Panabieres F."/>
            <person name="Shan W."/>
            <person name="Tripathy S."/>
            <person name="Grunwald N."/>
            <person name="Machado M."/>
            <person name="Young S.K."/>
            <person name="Zeng Q."/>
            <person name="Gargeya S."/>
            <person name="Fitzgerald M."/>
            <person name="Haas B."/>
            <person name="Abouelleil A."/>
            <person name="Alvarado L."/>
            <person name="Arachchi H.M."/>
            <person name="Berlin A."/>
            <person name="Chapman S.B."/>
            <person name="Gearin G."/>
            <person name="Goldberg J."/>
            <person name="Griggs A."/>
            <person name="Gujja S."/>
            <person name="Hansen M."/>
            <person name="Heiman D."/>
            <person name="Howarth C."/>
            <person name="Larimer J."/>
            <person name="Lui A."/>
            <person name="MacDonald P.J.P."/>
            <person name="McCowen C."/>
            <person name="Montmayeur A."/>
            <person name="Murphy C."/>
            <person name="Neiman D."/>
            <person name="Pearson M."/>
            <person name="Priest M."/>
            <person name="Roberts A."/>
            <person name="Saif S."/>
            <person name="Shea T."/>
            <person name="Sisk P."/>
            <person name="Stolte C."/>
            <person name="Sykes S."/>
            <person name="Wortman J."/>
            <person name="Nusbaum C."/>
            <person name="Birren B."/>
        </authorList>
    </citation>
    <scope>NUCLEOTIDE SEQUENCE [LARGE SCALE GENOMIC DNA]</scope>
    <source>
        <strain evidence="3">INRA-310</strain>
    </source>
</reference>
<evidence type="ECO:0000313" key="3">
    <source>
        <dbReference type="Proteomes" id="UP000018817"/>
    </source>
</evidence>
<dbReference type="RefSeq" id="XP_008897551.1">
    <property type="nucleotide sequence ID" value="XM_008899303.1"/>
</dbReference>
<evidence type="ECO:0000313" key="2">
    <source>
        <dbReference type="EMBL" id="ETN17615.1"/>
    </source>
</evidence>
<dbReference type="VEuPathDB" id="FungiDB:PPTG_21671"/>
<gene>
    <name evidence="2" type="ORF">PPTG_21671</name>
</gene>
<dbReference type="GeneID" id="20190270"/>
<organism evidence="2 3">
    <name type="scientific">Phytophthora nicotianae (strain INRA-310)</name>
    <name type="common">Phytophthora parasitica</name>
    <dbReference type="NCBI Taxonomy" id="761204"/>
    <lineage>
        <taxon>Eukaryota</taxon>
        <taxon>Sar</taxon>
        <taxon>Stramenopiles</taxon>
        <taxon>Oomycota</taxon>
        <taxon>Peronosporomycetes</taxon>
        <taxon>Peronosporales</taxon>
        <taxon>Peronosporaceae</taxon>
        <taxon>Phytophthora</taxon>
    </lineage>
</organism>
<protein>
    <recommendedName>
        <fullName evidence="1">C2H2-type domain-containing protein</fullName>
    </recommendedName>
</protein>
<proteinExistence type="predicted"/>
<name>W2QZB5_PHYN3</name>
<dbReference type="EMBL" id="KI669567">
    <property type="protein sequence ID" value="ETN17615.1"/>
    <property type="molecule type" value="Genomic_DNA"/>
</dbReference>
<sequence>MIHAGGAYKTENIRLHGFLDPAKAARVVREDNAVDLIYIVPNMEKKLDKTDATCYIYRCDRVFENARQLQEHIRVDHRIKLNQYPDHITQPKRKKYTTMQT</sequence>
<accession>W2QZB5</accession>
<dbReference type="Proteomes" id="UP000018817">
    <property type="component" value="Unassembled WGS sequence"/>
</dbReference>
<reference evidence="2 3" key="2">
    <citation type="submission" date="2013-11" db="EMBL/GenBank/DDBJ databases">
        <title>The Genome Sequence of Phytophthora parasitica INRA-310.</title>
        <authorList>
            <consortium name="The Broad Institute Genomics Platform"/>
            <person name="Russ C."/>
            <person name="Tyler B."/>
            <person name="Panabieres F."/>
            <person name="Shan W."/>
            <person name="Tripathy S."/>
            <person name="Grunwald N."/>
            <person name="Machado M."/>
            <person name="Johnson C.S."/>
            <person name="Arredondo F."/>
            <person name="Hong C."/>
            <person name="Coffey M."/>
            <person name="Young S.K."/>
            <person name="Zeng Q."/>
            <person name="Gargeya S."/>
            <person name="Fitzgerald M."/>
            <person name="Abouelleil A."/>
            <person name="Alvarado L."/>
            <person name="Chapman S.B."/>
            <person name="Gainer-Dewar J."/>
            <person name="Goldberg J."/>
            <person name="Griggs A."/>
            <person name="Gujja S."/>
            <person name="Hansen M."/>
            <person name="Howarth C."/>
            <person name="Imamovic A."/>
            <person name="Ireland A."/>
            <person name="Larimer J."/>
            <person name="McCowan C."/>
            <person name="Murphy C."/>
            <person name="Pearson M."/>
            <person name="Poon T.W."/>
            <person name="Priest M."/>
            <person name="Roberts A."/>
            <person name="Saif S."/>
            <person name="Shea T."/>
            <person name="Sykes S."/>
            <person name="Wortman J."/>
            <person name="Nusbaum C."/>
            <person name="Birren B."/>
        </authorList>
    </citation>
    <scope>NUCLEOTIDE SEQUENCE [LARGE SCALE GENOMIC DNA]</scope>
    <source>
        <strain evidence="2 3">INRA-310</strain>
    </source>
</reference>
<evidence type="ECO:0000259" key="1">
    <source>
        <dbReference type="PROSITE" id="PS00028"/>
    </source>
</evidence>
<dbReference type="AlphaFoldDB" id="W2QZB5"/>
<dbReference type="PROSITE" id="PS00028">
    <property type="entry name" value="ZINC_FINGER_C2H2_1"/>
    <property type="match status" value="1"/>
</dbReference>
<dbReference type="InterPro" id="IPR013087">
    <property type="entry name" value="Znf_C2H2_type"/>
</dbReference>